<feature type="transmembrane region" description="Helical" evidence="7">
    <location>
        <begin position="317"/>
        <end position="336"/>
    </location>
</feature>
<keyword evidence="6 7" id="KW-0472">Membrane</keyword>
<evidence type="ECO:0000313" key="9">
    <source>
        <dbReference type="EMBL" id="MBB2993769.1"/>
    </source>
</evidence>
<evidence type="ECO:0000256" key="7">
    <source>
        <dbReference type="SAM" id="Phobius"/>
    </source>
</evidence>
<gene>
    <name evidence="9" type="ORF">FHR72_005280</name>
</gene>
<feature type="transmembrane region" description="Helical" evidence="7">
    <location>
        <begin position="288"/>
        <end position="308"/>
    </location>
</feature>
<evidence type="ECO:0000259" key="8">
    <source>
        <dbReference type="PROSITE" id="PS50850"/>
    </source>
</evidence>
<feature type="transmembrane region" description="Helical" evidence="7">
    <location>
        <begin position="59"/>
        <end position="83"/>
    </location>
</feature>
<keyword evidence="4 7" id="KW-0812">Transmembrane</keyword>
<proteinExistence type="predicted"/>
<dbReference type="PANTHER" id="PTHR43045">
    <property type="entry name" value="SHIKIMATE TRANSPORTER"/>
    <property type="match status" value="1"/>
</dbReference>
<dbReference type="PROSITE" id="PS50850">
    <property type="entry name" value="MFS"/>
    <property type="match status" value="1"/>
</dbReference>
<feature type="transmembrane region" description="Helical" evidence="7">
    <location>
        <begin position="403"/>
        <end position="428"/>
    </location>
</feature>
<evidence type="ECO:0000256" key="6">
    <source>
        <dbReference type="ARBA" id="ARBA00023136"/>
    </source>
</evidence>
<keyword evidence="5 7" id="KW-1133">Transmembrane helix</keyword>
<dbReference type="SUPFAM" id="SSF103473">
    <property type="entry name" value="MFS general substrate transporter"/>
    <property type="match status" value="1"/>
</dbReference>
<dbReference type="Pfam" id="PF07690">
    <property type="entry name" value="MFS_1"/>
    <property type="match status" value="1"/>
</dbReference>
<evidence type="ECO:0000313" key="10">
    <source>
        <dbReference type="Proteomes" id="UP000550501"/>
    </source>
</evidence>
<evidence type="ECO:0000256" key="4">
    <source>
        <dbReference type="ARBA" id="ARBA00022692"/>
    </source>
</evidence>
<keyword evidence="2" id="KW-0813">Transport</keyword>
<dbReference type="InterPro" id="IPR020846">
    <property type="entry name" value="MFS_dom"/>
</dbReference>
<organism evidence="9 10">
    <name type="scientific">Mycolicibacterium iranicum</name>
    <name type="common">Mycobacterium iranicum</name>
    <dbReference type="NCBI Taxonomy" id="912594"/>
    <lineage>
        <taxon>Bacteria</taxon>
        <taxon>Bacillati</taxon>
        <taxon>Actinomycetota</taxon>
        <taxon>Actinomycetes</taxon>
        <taxon>Mycobacteriales</taxon>
        <taxon>Mycobacteriaceae</taxon>
        <taxon>Mycolicibacterium</taxon>
    </lineage>
</organism>
<comment type="subcellular location">
    <subcellularLocation>
        <location evidence="1">Cell membrane</location>
        <topology evidence="1">Multi-pass membrane protein</topology>
    </subcellularLocation>
</comment>
<reference evidence="9 10" key="1">
    <citation type="submission" date="2020-08" db="EMBL/GenBank/DDBJ databases">
        <title>The Agave Microbiome: Exploring the role of microbial communities in plant adaptations to desert environments.</title>
        <authorList>
            <person name="Partida-Martinez L.P."/>
        </authorList>
    </citation>
    <scope>NUCLEOTIDE SEQUENCE [LARGE SCALE GENOMIC DNA]</scope>
    <source>
        <strain evidence="9 10">AT2.18</strain>
    </source>
</reference>
<feature type="transmembrane region" description="Helical" evidence="7">
    <location>
        <begin position="251"/>
        <end position="276"/>
    </location>
</feature>
<evidence type="ECO:0000256" key="3">
    <source>
        <dbReference type="ARBA" id="ARBA00022475"/>
    </source>
</evidence>
<dbReference type="GO" id="GO:0022857">
    <property type="term" value="F:transmembrane transporter activity"/>
    <property type="evidence" value="ECO:0007669"/>
    <property type="project" value="InterPro"/>
</dbReference>
<feature type="transmembrane region" description="Helical" evidence="7">
    <location>
        <begin position="197"/>
        <end position="216"/>
    </location>
</feature>
<dbReference type="Gene3D" id="1.20.1250.20">
    <property type="entry name" value="MFS general substrate transporter like domains"/>
    <property type="match status" value="1"/>
</dbReference>
<feature type="transmembrane region" description="Helical" evidence="7">
    <location>
        <begin position="342"/>
        <end position="366"/>
    </location>
</feature>
<keyword evidence="10" id="KW-1185">Reference proteome</keyword>
<feature type="domain" description="Major facilitator superfamily (MFS) profile" evidence="8">
    <location>
        <begin position="22"/>
        <end position="433"/>
    </location>
</feature>
<dbReference type="PANTHER" id="PTHR43045:SF2">
    <property type="entry name" value="INNER MEMBRANE METABOLITE TRANSPORT PROTEIN YHJE"/>
    <property type="match status" value="1"/>
</dbReference>
<feature type="transmembrane region" description="Helical" evidence="7">
    <location>
        <begin position="95"/>
        <end position="113"/>
    </location>
</feature>
<accession>A0A839QCB3</accession>
<keyword evidence="3" id="KW-1003">Cell membrane</keyword>
<dbReference type="InterPro" id="IPR011701">
    <property type="entry name" value="MFS"/>
</dbReference>
<feature type="transmembrane region" description="Helical" evidence="7">
    <location>
        <begin position="160"/>
        <end position="185"/>
    </location>
</feature>
<feature type="transmembrane region" description="Helical" evidence="7">
    <location>
        <begin position="34"/>
        <end position="53"/>
    </location>
</feature>
<dbReference type="GO" id="GO:0005886">
    <property type="term" value="C:plasma membrane"/>
    <property type="evidence" value="ECO:0007669"/>
    <property type="project" value="UniProtKB-SubCell"/>
</dbReference>
<dbReference type="RefSeq" id="WP_260156275.1">
    <property type="nucleotide sequence ID" value="NZ_JACHVU010000023.1"/>
</dbReference>
<feature type="transmembrane region" description="Helical" evidence="7">
    <location>
        <begin position="119"/>
        <end position="139"/>
    </location>
</feature>
<feature type="transmembrane region" description="Helical" evidence="7">
    <location>
        <begin position="378"/>
        <end position="397"/>
    </location>
</feature>
<dbReference type="AlphaFoldDB" id="A0A839QCB3"/>
<protein>
    <submittedName>
        <fullName evidence="9">MFS family permease</fullName>
    </submittedName>
</protein>
<evidence type="ECO:0000256" key="1">
    <source>
        <dbReference type="ARBA" id="ARBA00004651"/>
    </source>
</evidence>
<dbReference type="EMBL" id="JACHVU010000023">
    <property type="protein sequence ID" value="MBB2993769.1"/>
    <property type="molecule type" value="Genomic_DNA"/>
</dbReference>
<comment type="caution">
    <text evidence="9">The sequence shown here is derived from an EMBL/GenBank/DDBJ whole genome shotgun (WGS) entry which is preliminary data.</text>
</comment>
<name>A0A839QCB3_MYCIR</name>
<evidence type="ECO:0000256" key="5">
    <source>
        <dbReference type="ARBA" id="ARBA00022989"/>
    </source>
</evidence>
<dbReference type="InterPro" id="IPR036259">
    <property type="entry name" value="MFS_trans_sf"/>
</dbReference>
<evidence type="ECO:0000256" key="2">
    <source>
        <dbReference type="ARBA" id="ARBA00022448"/>
    </source>
</evidence>
<sequence length="438" mass="45936">MATHTMTRDLSVRPNTGELRRISMAGYVGSAIEFYDFFIYGTAAALVFPAVFFPELSHVMATTASLGTFAAAFVARPVGAAVFGHFGDRISRKQTLVATLMLMGIATVGVGVIPSTASIGIAAPLLLIALRLVQGFAVGGEWAGSVLMSAESAPQDRRGYYGMFTQMGLGTAMVLSNLVFLLVHLAVGEDSPAFLQWAWRIPFLLSAVLIVAALVIRLKVQEGPAAAQKATHATHSGAPIVTMMRRQGKTVLLAAGVALCAPMLVFQAGTFITHFAAEHMDYSTNMVLLVNVIGGLCAVGCAALTAILSDTHGRRRVILASFAFAAPWSFVVFPLVETQDHLIFGVAIVVTYAFIGLCTGPMAAFLPEVFAPEYRYTAAALSHTAGAIVGGAIPPVVSPILMAAYGGWAIAAMMGGLAAVSLLCAIALPETAARITRR</sequence>
<dbReference type="Proteomes" id="UP000550501">
    <property type="component" value="Unassembled WGS sequence"/>
</dbReference>